<gene>
    <name evidence="1" type="ORF">E2F49_08035</name>
</gene>
<dbReference type="EMBL" id="SMTG01000002">
    <property type="protein sequence ID" value="TDK33919.1"/>
    <property type="molecule type" value="Genomic_DNA"/>
</dbReference>
<name>A0A4R5UF13_9GAMM</name>
<sequence length="165" mass="18340">MSGLASGDWRIAASSSDCRKTDVNPSATHETSPISEGPVVVFDGVCALCSGWVRFLLRHDRRGVFRFAAMQDPVGRGLLVAHGIDPDDPVSFLLVDGPQGWHDSDGVLEVLRRLGGVWRVATALRIIPRRLRDVAYRSLARNRYRVFGRRDSCMLPPPGTRERFL</sequence>
<accession>A0A4R5UF13</accession>
<organism evidence="1 2">
    <name type="scientific">Luteimonas terrae</name>
    <dbReference type="NCBI Taxonomy" id="1530191"/>
    <lineage>
        <taxon>Bacteria</taxon>
        <taxon>Pseudomonadati</taxon>
        <taxon>Pseudomonadota</taxon>
        <taxon>Gammaproteobacteria</taxon>
        <taxon>Lysobacterales</taxon>
        <taxon>Lysobacteraceae</taxon>
        <taxon>Luteimonas</taxon>
    </lineage>
</organism>
<keyword evidence="2" id="KW-1185">Reference proteome</keyword>
<comment type="caution">
    <text evidence="1">The sequence shown here is derived from an EMBL/GenBank/DDBJ whole genome shotgun (WGS) entry which is preliminary data.</text>
</comment>
<proteinExistence type="predicted"/>
<dbReference type="PANTHER" id="PTHR33639:SF2">
    <property type="entry name" value="DUF393 DOMAIN-CONTAINING PROTEIN"/>
    <property type="match status" value="1"/>
</dbReference>
<dbReference type="Pfam" id="PF04134">
    <property type="entry name" value="DCC1-like"/>
    <property type="match status" value="1"/>
</dbReference>
<dbReference type="InterPro" id="IPR052927">
    <property type="entry name" value="DCC_oxidoreductase"/>
</dbReference>
<protein>
    <submittedName>
        <fullName evidence="1">Thiol-disulfide oxidoreductase DCC family protein</fullName>
    </submittedName>
</protein>
<dbReference type="InterPro" id="IPR007263">
    <property type="entry name" value="DCC1-like"/>
</dbReference>
<evidence type="ECO:0000313" key="2">
    <source>
        <dbReference type="Proteomes" id="UP000295543"/>
    </source>
</evidence>
<reference evidence="1 2" key="1">
    <citation type="submission" date="2019-03" db="EMBL/GenBank/DDBJ databases">
        <title>Luteimonas zhaokaii sp.nov., isolated from the rectal contents of Plateau pika in Yushu, Qinghai Province, China.</title>
        <authorList>
            <person name="Zhang G."/>
        </authorList>
    </citation>
    <scope>NUCLEOTIDE SEQUENCE [LARGE SCALE GENOMIC DNA]</scope>
    <source>
        <strain evidence="1 2">THG-MD21</strain>
    </source>
</reference>
<evidence type="ECO:0000313" key="1">
    <source>
        <dbReference type="EMBL" id="TDK33919.1"/>
    </source>
</evidence>
<dbReference type="Proteomes" id="UP000295543">
    <property type="component" value="Unassembled WGS sequence"/>
</dbReference>
<dbReference type="GO" id="GO:0015035">
    <property type="term" value="F:protein-disulfide reductase activity"/>
    <property type="evidence" value="ECO:0007669"/>
    <property type="project" value="InterPro"/>
</dbReference>
<dbReference type="OrthoDB" id="9785438at2"/>
<dbReference type="AlphaFoldDB" id="A0A4R5UF13"/>
<dbReference type="PANTHER" id="PTHR33639">
    <property type="entry name" value="THIOL-DISULFIDE OXIDOREDUCTASE DCC"/>
    <property type="match status" value="1"/>
</dbReference>